<dbReference type="GO" id="GO:0047627">
    <property type="term" value="F:adenylylsulfatase activity"/>
    <property type="evidence" value="ECO:0007669"/>
    <property type="project" value="UniProtKB-ARBA"/>
</dbReference>
<reference evidence="6" key="1">
    <citation type="submission" date="2021-01" db="EMBL/GenBank/DDBJ databases">
        <authorList>
            <person name="Corre E."/>
            <person name="Pelletier E."/>
            <person name="Niang G."/>
            <person name="Scheremetjew M."/>
            <person name="Finn R."/>
            <person name="Kale V."/>
            <person name="Holt S."/>
            <person name="Cochrane G."/>
            <person name="Meng A."/>
            <person name="Brown T."/>
            <person name="Cohen L."/>
        </authorList>
    </citation>
    <scope>NUCLEOTIDE SEQUENCE</scope>
    <source>
        <strain evidence="6">RCC856</strain>
    </source>
</reference>
<dbReference type="Pfam" id="PF11969">
    <property type="entry name" value="DcpS_C"/>
    <property type="match status" value="1"/>
</dbReference>
<dbReference type="InterPro" id="IPR001310">
    <property type="entry name" value="Histidine_triad_HIT"/>
</dbReference>
<accession>A0A7S3E3S4</accession>
<name>A0A7S3E3S4_9CHLO</name>
<dbReference type="PROSITE" id="PS51084">
    <property type="entry name" value="HIT_2"/>
    <property type="match status" value="1"/>
</dbReference>
<dbReference type="InterPro" id="IPR036265">
    <property type="entry name" value="HIT-like_sf"/>
</dbReference>
<feature type="domain" description="HIT" evidence="5">
    <location>
        <begin position="26"/>
        <end position="143"/>
    </location>
</feature>
<evidence type="ECO:0000256" key="3">
    <source>
        <dbReference type="PIRSR" id="PIRSR601310-1"/>
    </source>
</evidence>
<dbReference type="PANTHER" id="PTHR12486:SF5">
    <property type="entry name" value="ADENOSINE 5'-MONOPHOSPHORAMIDASE HINT3"/>
    <property type="match status" value="1"/>
</dbReference>
<dbReference type="SUPFAM" id="SSF54197">
    <property type="entry name" value="HIT-like"/>
    <property type="match status" value="1"/>
</dbReference>
<evidence type="ECO:0000256" key="2">
    <source>
        <dbReference type="ARBA" id="ARBA00022801"/>
    </source>
</evidence>
<keyword evidence="1" id="KW-0547">Nucleotide-binding</keyword>
<dbReference type="Gene3D" id="3.30.428.10">
    <property type="entry name" value="HIT-like"/>
    <property type="match status" value="1"/>
</dbReference>
<sequence>MEAEEGARGGRASPAVASAPEPGQCVFCDIIRNGKTSDGSPILHEDELCIAITDIRPAAAHHILVLPKEHLATTASLEQSHWRLVQHMLKVGMRTMERQKGSDAAPMALCKFGFHQPPFNSVDHLHLHCLCPPYRSILHSLKYKSLPWFISAEALVKKLSMR</sequence>
<organism evidence="6">
    <name type="scientific">Chloropicon laureae</name>
    <dbReference type="NCBI Taxonomy" id="464258"/>
    <lineage>
        <taxon>Eukaryota</taxon>
        <taxon>Viridiplantae</taxon>
        <taxon>Chlorophyta</taxon>
        <taxon>Chloropicophyceae</taxon>
        <taxon>Chloropicales</taxon>
        <taxon>Chloropicaceae</taxon>
        <taxon>Chloropicon</taxon>
    </lineage>
</organism>
<evidence type="ECO:0000259" key="5">
    <source>
        <dbReference type="PROSITE" id="PS51084"/>
    </source>
</evidence>
<feature type="active site" description="Tele-AMP-histidine intermediate" evidence="3">
    <location>
        <position position="128"/>
    </location>
</feature>
<gene>
    <name evidence="6" type="ORF">CLAU1311_LOCUS4826</name>
</gene>
<evidence type="ECO:0000256" key="1">
    <source>
        <dbReference type="ARBA" id="ARBA00022741"/>
    </source>
</evidence>
<dbReference type="PRINTS" id="PR00332">
    <property type="entry name" value="HISTRIAD"/>
</dbReference>
<dbReference type="InterPro" id="IPR011146">
    <property type="entry name" value="HIT-like"/>
</dbReference>
<protein>
    <recommendedName>
        <fullName evidence="5">HIT domain-containing protein</fullName>
    </recommendedName>
</protein>
<dbReference type="AlphaFoldDB" id="A0A7S3E3S4"/>
<feature type="short sequence motif" description="Histidine triad motif" evidence="4">
    <location>
        <begin position="124"/>
        <end position="128"/>
    </location>
</feature>
<keyword evidence="2" id="KW-0378">Hydrolase</keyword>
<dbReference type="EMBL" id="HBHU01007452">
    <property type="protein sequence ID" value="CAE0020033.1"/>
    <property type="molecule type" value="Transcribed_RNA"/>
</dbReference>
<proteinExistence type="predicted"/>
<evidence type="ECO:0000313" key="6">
    <source>
        <dbReference type="EMBL" id="CAE0020033.1"/>
    </source>
</evidence>
<evidence type="ECO:0000256" key="4">
    <source>
        <dbReference type="PROSITE-ProRule" id="PRU00464"/>
    </source>
</evidence>
<dbReference type="PANTHER" id="PTHR12486">
    <property type="entry name" value="APRATAXIN-RELATED"/>
    <property type="match status" value="1"/>
</dbReference>
<dbReference type="GO" id="GO:0000166">
    <property type="term" value="F:nucleotide binding"/>
    <property type="evidence" value="ECO:0007669"/>
    <property type="project" value="UniProtKB-KW"/>
</dbReference>